<dbReference type="AlphaFoldDB" id="A0A5C6WUJ1"/>
<dbReference type="PANTHER" id="PTHR43187">
    <property type="entry name" value="GLUTAMINE AMIDOTRANSFERASE DUG3-RELATED"/>
    <property type="match status" value="1"/>
</dbReference>
<dbReference type="EMBL" id="VOSL01000135">
    <property type="protein sequence ID" value="TXD32258.1"/>
    <property type="molecule type" value="Genomic_DNA"/>
</dbReference>
<reference evidence="3 4" key="1">
    <citation type="submission" date="2019-08" db="EMBL/GenBank/DDBJ databases">
        <title>Bradymonadales sp. TMQ2.</title>
        <authorList>
            <person name="Liang Q."/>
        </authorList>
    </citation>
    <scope>NUCLEOTIDE SEQUENCE [LARGE SCALE GENOMIC DNA]</scope>
    <source>
        <strain evidence="3 4">TMQ2</strain>
    </source>
</reference>
<protein>
    <submittedName>
        <fullName evidence="3">Class II glutamine amidotransferase</fullName>
    </submittedName>
</protein>
<dbReference type="SUPFAM" id="SSF56235">
    <property type="entry name" value="N-terminal nucleophile aminohydrolases (Ntn hydrolases)"/>
    <property type="match status" value="1"/>
</dbReference>
<dbReference type="RefSeq" id="WP_146976598.1">
    <property type="nucleotide sequence ID" value="NZ_VOSL01000135.1"/>
</dbReference>
<keyword evidence="1 3" id="KW-0315">Glutamine amidotransferase</keyword>
<sequence length="289" mass="32309">MCRLFGFRSVITSQVHRSLISADNALMRQSERHPDGWGVAYYVEGVPHVVKSVSSAVSDSLFQRVSGVVASETVVAHLRKATVGQLSILNSHPFQYGSWVFAHNGQIPNFDEHRDAVVARISPIFRRFVLGDTDSEVIFYLLLSKMAQRFDIHRKGAPISELSAALRETVAEIHEATGYDCYTRAKDDEFYLSILLTNGQVMVAHQGGKELFYSTHKTLCPDRDDCPSFAPCCEARSRSGFVNHFIVSSEPLHGDNVWEAMEPGQIFGVDWRMHLYQENADASLSRLGA</sequence>
<dbReference type="GO" id="GO:0016740">
    <property type="term" value="F:transferase activity"/>
    <property type="evidence" value="ECO:0007669"/>
    <property type="project" value="UniProtKB-KW"/>
</dbReference>
<gene>
    <name evidence="3" type="ORF">FRC96_18205</name>
</gene>
<evidence type="ECO:0000313" key="4">
    <source>
        <dbReference type="Proteomes" id="UP000321046"/>
    </source>
</evidence>
<dbReference type="PROSITE" id="PS51278">
    <property type="entry name" value="GATASE_TYPE_2"/>
    <property type="match status" value="1"/>
</dbReference>
<accession>A0A5C6WUJ1</accession>
<feature type="domain" description="Glutamine amidotransferase type-2" evidence="2">
    <location>
        <begin position="2"/>
        <end position="289"/>
    </location>
</feature>
<proteinExistence type="predicted"/>
<dbReference type="Proteomes" id="UP000321046">
    <property type="component" value="Unassembled WGS sequence"/>
</dbReference>
<dbReference type="InterPro" id="IPR029055">
    <property type="entry name" value="Ntn_hydrolases_N"/>
</dbReference>
<evidence type="ECO:0000259" key="2">
    <source>
        <dbReference type="PROSITE" id="PS51278"/>
    </source>
</evidence>
<dbReference type="InterPro" id="IPR017932">
    <property type="entry name" value="GATase_2_dom"/>
</dbReference>
<dbReference type="PANTHER" id="PTHR43187:SF1">
    <property type="entry name" value="GLUTAMINE AMIDOTRANSFERASE DUG3-RELATED"/>
    <property type="match status" value="1"/>
</dbReference>
<evidence type="ECO:0000313" key="3">
    <source>
        <dbReference type="EMBL" id="TXD32258.1"/>
    </source>
</evidence>
<keyword evidence="3" id="KW-0808">Transferase</keyword>
<dbReference type="InterPro" id="IPR052373">
    <property type="entry name" value="Gamma-glu_amide_hydrolase"/>
</dbReference>
<dbReference type="CDD" id="cd01908">
    <property type="entry name" value="YafJ"/>
    <property type="match status" value="1"/>
</dbReference>
<organism evidence="3 4">
    <name type="scientific">Lujinxingia vulgaris</name>
    <dbReference type="NCBI Taxonomy" id="2600176"/>
    <lineage>
        <taxon>Bacteria</taxon>
        <taxon>Deltaproteobacteria</taxon>
        <taxon>Bradymonadales</taxon>
        <taxon>Lujinxingiaceae</taxon>
        <taxon>Lujinxingia</taxon>
    </lineage>
</organism>
<dbReference type="Gene3D" id="3.60.20.10">
    <property type="entry name" value="Glutamine Phosphoribosylpyrophosphate, subunit 1, domain 1"/>
    <property type="match status" value="1"/>
</dbReference>
<dbReference type="InterPro" id="IPR026869">
    <property type="entry name" value="EgtC-like"/>
</dbReference>
<evidence type="ECO:0000256" key="1">
    <source>
        <dbReference type="ARBA" id="ARBA00022962"/>
    </source>
</evidence>
<dbReference type="Pfam" id="PF13230">
    <property type="entry name" value="GATase_4"/>
    <property type="match status" value="1"/>
</dbReference>
<name>A0A5C6WUJ1_9DELT</name>
<comment type="caution">
    <text evidence="3">The sequence shown here is derived from an EMBL/GenBank/DDBJ whole genome shotgun (WGS) entry which is preliminary data.</text>
</comment>
<dbReference type="OrthoDB" id="9804310at2"/>